<dbReference type="STRING" id="570947.SAMN05421687_10830"/>
<reference evidence="2" key="1">
    <citation type="submission" date="2017-01" db="EMBL/GenBank/DDBJ databases">
        <authorList>
            <person name="Varghese N."/>
            <person name="Submissions S."/>
        </authorList>
    </citation>
    <scope>NUCLEOTIDE SEQUENCE [LARGE SCALE GENOMIC DNA]</scope>
    <source>
        <strain evidence="2">DSM 23127</strain>
    </source>
</reference>
<protein>
    <submittedName>
        <fullName evidence="1">Uncharacterized protein</fullName>
    </submittedName>
</protein>
<keyword evidence="2" id="KW-1185">Reference proteome</keyword>
<dbReference type="Proteomes" id="UP000187608">
    <property type="component" value="Unassembled WGS sequence"/>
</dbReference>
<proteinExistence type="predicted"/>
<dbReference type="EMBL" id="FTOC01000008">
    <property type="protein sequence ID" value="SIS54088.1"/>
    <property type="molecule type" value="Genomic_DNA"/>
</dbReference>
<organism evidence="1 2">
    <name type="scientific">Salimicrobium flavidum</name>
    <dbReference type="NCBI Taxonomy" id="570947"/>
    <lineage>
        <taxon>Bacteria</taxon>
        <taxon>Bacillati</taxon>
        <taxon>Bacillota</taxon>
        <taxon>Bacilli</taxon>
        <taxon>Bacillales</taxon>
        <taxon>Bacillaceae</taxon>
        <taxon>Salimicrobium</taxon>
    </lineage>
</organism>
<evidence type="ECO:0000313" key="1">
    <source>
        <dbReference type="EMBL" id="SIS54088.1"/>
    </source>
</evidence>
<gene>
    <name evidence="1" type="ORF">SAMN05421687_10830</name>
</gene>
<dbReference type="AlphaFoldDB" id="A0A1N7JXN0"/>
<sequence>MTKTKRDTFAIFTEHFGYDVERIAKQGRVFQFMHGVNLAQDINGRMRFTKPLDLEETAEDFIFYVNNEI</sequence>
<evidence type="ECO:0000313" key="2">
    <source>
        <dbReference type="Proteomes" id="UP000187608"/>
    </source>
</evidence>
<dbReference type="RefSeq" id="WP_076559655.1">
    <property type="nucleotide sequence ID" value="NZ_FTOC01000008.1"/>
</dbReference>
<name>A0A1N7JXN0_9BACI</name>
<accession>A0A1N7JXN0</accession>